<accession>A0ACC0HSW3</accession>
<organism evidence="1 2">
    <name type="scientific">Camellia lanceoleosa</name>
    <dbReference type="NCBI Taxonomy" id="1840588"/>
    <lineage>
        <taxon>Eukaryota</taxon>
        <taxon>Viridiplantae</taxon>
        <taxon>Streptophyta</taxon>
        <taxon>Embryophyta</taxon>
        <taxon>Tracheophyta</taxon>
        <taxon>Spermatophyta</taxon>
        <taxon>Magnoliopsida</taxon>
        <taxon>eudicotyledons</taxon>
        <taxon>Gunneridae</taxon>
        <taxon>Pentapetalae</taxon>
        <taxon>asterids</taxon>
        <taxon>Ericales</taxon>
        <taxon>Theaceae</taxon>
        <taxon>Camellia</taxon>
    </lineage>
</organism>
<evidence type="ECO:0000313" key="1">
    <source>
        <dbReference type="EMBL" id="KAI8015808.1"/>
    </source>
</evidence>
<name>A0ACC0HSW3_9ERIC</name>
<dbReference type="EMBL" id="CM045761">
    <property type="protein sequence ID" value="KAI8015808.1"/>
    <property type="molecule type" value="Genomic_DNA"/>
</dbReference>
<proteinExistence type="predicted"/>
<protein>
    <submittedName>
        <fullName evidence="1">Uncharacterized protein</fullName>
    </submittedName>
</protein>
<reference evidence="1 2" key="1">
    <citation type="journal article" date="2022" name="Plant J.">
        <title>Chromosome-level genome of Camellia lanceoleosa provides a valuable resource for understanding genome evolution and self-incompatibility.</title>
        <authorList>
            <person name="Gong W."/>
            <person name="Xiao S."/>
            <person name="Wang L."/>
            <person name="Liao Z."/>
            <person name="Chang Y."/>
            <person name="Mo W."/>
            <person name="Hu G."/>
            <person name="Li W."/>
            <person name="Zhao G."/>
            <person name="Zhu H."/>
            <person name="Hu X."/>
            <person name="Ji K."/>
            <person name="Xiang X."/>
            <person name="Song Q."/>
            <person name="Yuan D."/>
            <person name="Jin S."/>
            <person name="Zhang L."/>
        </authorList>
    </citation>
    <scope>NUCLEOTIDE SEQUENCE [LARGE SCALE GENOMIC DNA]</scope>
    <source>
        <strain evidence="1">SQ_2022a</strain>
    </source>
</reference>
<sequence>MSTVVGRLNGELVCKEDANVDNEVACSNEVTTIERLHEDGEVARIDGMLLQDTTGMGLRVGVANFERPHVDVEVVLGQAQLLGPVLGEAQVGGPASGPCPEAKVDGVVGLSQSVRGSKQNKIGECGFLVGDTSNHLMSSMCPRPRSRGNRYRGVRKLLRFEEILVRRMARGAKVTRIKGATPARSWHRGAWCQAAMVALSSSSSTANRREGGYWMKLMQRYSWGKVLG</sequence>
<dbReference type="Proteomes" id="UP001060215">
    <property type="component" value="Chromosome 4"/>
</dbReference>
<keyword evidence="2" id="KW-1185">Reference proteome</keyword>
<comment type="caution">
    <text evidence="1">The sequence shown here is derived from an EMBL/GenBank/DDBJ whole genome shotgun (WGS) entry which is preliminary data.</text>
</comment>
<evidence type="ECO:0000313" key="2">
    <source>
        <dbReference type="Proteomes" id="UP001060215"/>
    </source>
</evidence>
<gene>
    <name evidence="1" type="ORF">LOK49_LG05G00118</name>
</gene>